<comment type="caution">
    <text evidence="1">The sequence shown here is derived from an EMBL/GenBank/DDBJ whole genome shotgun (WGS) entry which is preliminary data.</text>
</comment>
<accession>G4CQK7</accession>
<organism evidence="1 2">
    <name type="scientific">Neisseria wadsworthii 9715</name>
    <dbReference type="NCBI Taxonomy" id="1030841"/>
    <lineage>
        <taxon>Bacteria</taxon>
        <taxon>Pseudomonadati</taxon>
        <taxon>Pseudomonadota</taxon>
        <taxon>Betaproteobacteria</taxon>
        <taxon>Neisseriales</taxon>
        <taxon>Neisseriaceae</taxon>
        <taxon>Neisseria</taxon>
    </lineage>
</organism>
<dbReference type="Proteomes" id="UP000005336">
    <property type="component" value="Unassembled WGS sequence"/>
</dbReference>
<dbReference type="STRING" id="1030841.HMPREF9370_1367"/>
<evidence type="ECO:0000313" key="1">
    <source>
        <dbReference type="EMBL" id="EGZ46268.1"/>
    </source>
</evidence>
<dbReference type="HOGENOM" id="CLU_2936882_0_0_4"/>
<keyword evidence="2" id="KW-1185">Reference proteome</keyword>
<sequence>MYTAEAGKKLTISSESVRYMRLQRAVCDNVYLINKNASRTLIGGLLNICFRKALYQIGRK</sequence>
<gene>
    <name evidence="1" type="ORF">HMPREF9370_1367</name>
</gene>
<dbReference type="AlphaFoldDB" id="G4CQK7"/>
<protein>
    <submittedName>
        <fullName evidence="1">Uncharacterized protein</fullName>
    </submittedName>
</protein>
<evidence type="ECO:0000313" key="2">
    <source>
        <dbReference type="Proteomes" id="UP000005336"/>
    </source>
</evidence>
<reference evidence="1 2" key="1">
    <citation type="submission" date="2011-06" db="EMBL/GenBank/DDBJ databases">
        <authorList>
            <person name="Muzny D."/>
            <person name="Qin X."/>
            <person name="Deng J."/>
            <person name="Jiang H."/>
            <person name="Liu Y."/>
            <person name="Qu J."/>
            <person name="Song X.-Z."/>
            <person name="Zhang L."/>
            <person name="Thornton R."/>
            <person name="Coyle M."/>
            <person name="Francisco L."/>
            <person name="Jackson L."/>
            <person name="Javaid M."/>
            <person name="Korchina V."/>
            <person name="Kovar C."/>
            <person name="Mata R."/>
            <person name="Mathew T."/>
            <person name="Ngo R."/>
            <person name="Nguyen L."/>
            <person name="Nguyen N."/>
            <person name="Okwuonu G."/>
            <person name="Ongeri F."/>
            <person name="Pham C."/>
            <person name="Simmons D."/>
            <person name="Wilczek-Boney K."/>
            <person name="Hale W."/>
            <person name="Jakkamsetti A."/>
            <person name="Pham P."/>
            <person name="Ruth R."/>
            <person name="San Lucas F."/>
            <person name="Warren J."/>
            <person name="Zhang J."/>
            <person name="Zhao Z."/>
            <person name="Zhou C."/>
            <person name="Zhu D."/>
            <person name="Lee S."/>
            <person name="Bess C."/>
            <person name="Blankenburg K."/>
            <person name="Forbes L."/>
            <person name="Fu Q."/>
            <person name="Gubbala S."/>
            <person name="Hirani K."/>
            <person name="Jayaseelan J.C."/>
            <person name="Lara F."/>
            <person name="Munidasa M."/>
            <person name="Palculict T."/>
            <person name="Patil S."/>
            <person name="Pu L.-L."/>
            <person name="Saada N."/>
            <person name="Tang L."/>
            <person name="Weissenberger G."/>
            <person name="Zhu Y."/>
            <person name="Hemphill L."/>
            <person name="Shang Y."/>
            <person name="Youmans B."/>
            <person name="Ayvaz T."/>
            <person name="Ross M."/>
            <person name="Santibanez J."/>
            <person name="Aqrawi P."/>
            <person name="Gross S."/>
            <person name="Joshi V."/>
            <person name="Fowler G."/>
            <person name="Nazareth L."/>
            <person name="Reid J."/>
            <person name="Worley K."/>
            <person name="Petrosino J."/>
            <person name="Highlander S."/>
            <person name="Gibbs R."/>
        </authorList>
    </citation>
    <scope>NUCLEOTIDE SEQUENCE [LARGE SCALE GENOMIC DNA]</scope>
    <source>
        <strain evidence="1 2">9715</strain>
    </source>
</reference>
<dbReference type="EMBL" id="AGAZ01000050">
    <property type="protein sequence ID" value="EGZ46268.1"/>
    <property type="molecule type" value="Genomic_DNA"/>
</dbReference>
<proteinExistence type="predicted"/>
<name>G4CQK7_9NEIS</name>